<comment type="caution">
    <text evidence="2">The sequence shown here is derived from an EMBL/GenBank/DDBJ whole genome shotgun (WGS) entry which is preliminary data.</text>
</comment>
<dbReference type="Proteomes" id="UP001519309">
    <property type="component" value="Unassembled WGS sequence"/>
</dbReference>
<organism evidence="2 3">
    <name type="scientific">Streptomyces griseochromogenes</name>
    <dbReference type="NCBI Taxonomy" id="68214"/>
    <lineage>
        <taxon>Bacteria</taxon>
        <taxon>Bacillati</taxon>
        <taxon>Actinomycetota</taxon>
        <taxon>Actinomycetes</taxon>
        <taxon>Kitasatosporales</taxon>
        <taxon>Streptomycetaceae</taxon>
        <taxon>Streptomyces</taxon>
    </lineage>
</organism>
<dbReference type="EMBL" id="JAGGLP010000001">
    <property type="protein sequence ID" value="MBP2047347.1"/>
    <property type="molecule type" value="Genomic_DNA"/>
</dbReference>
<gene>
    <name evidence="2" type="ORF">J2Z21_000269</name>
</gene>
<keyword evidence="3" id="KW-1185">Reference proteome</keyword>
<evidence type="ECO:0000313" key="2">
    <source>
        <dbReference type="EMBL" id="MBP2047347.1"/>
    </source>
</evidence>
<proteinExistence type="predicted"/>
<sequence>MNPDIQGRQGAADPTRADLRRATGLEGRSIAVLAREHDVSHGAVRTAVADLRKWERIFD</sequence>
<reference evidence="2 3" key="1">
    <citation type="submission" date="2021-03" db="EMBL/GenBank/DDBJ databases">
        <title>Genomic Encyclopedia of Type Strains, Phase IV (KMG-IV): sequencing the most valuable type-strain genomes for metagenomic binning, comparative biology and taxonomic classification.</title>
        <authorList>
            <person name="Goeker M."/>
        </authorList>
    </citation>
    <scope>NUCLEOTIDE SEQUENCE [LARGE SCALE GENOMIC DNA]</scope>
    <source>
        <strain evidence="2 3">DSM 40499</strain>
    </source>
</reference>
<protein>
    <submittedName>
        <fullName evidence="2">Uncharacterized protein</fullName>
    </submittedName>
</protein>
<evidence type="ECO:0000313" key="3">
    <source>
        <dbReference type="Proteomes" id="UP001519309"/>
    </source>
</evidence>
<evidence type="ECO:0000256" key="1">
    <source>
        <dbReference type="SAM" id="MobiDB-lite"/>
    </source>
</evidence>
<accession>A0ABS4LIY8</accession>
<name>A0ABS4LIY8_9ACTN</name>
<feature type="region of interest" description="Disordered" evidence="1">
    <location>
        <begin position="1"/>
        <end position="20"/>
    </location>
</feature>